<proteinExistence type="predicted"/>
<feature type="compositionally biased region" description="Polar residues" evidence="1">
    <location>
        <begin position="1"/>
        <end position="13"/>
    </location>
</feature>
<dbReference type="Pfam" id="PF07849">
    <property type="entry name" value="DUF1641"/>
    <property type="match status" value="1"/>
</dbReference>
<dbReference type="InterPro" id="IPR012440">
    <property type="entry name" value="DUF1641"/>
</dbReference>
<dbReference type="Proteomes" id="UP001268864">
    <property type="component" value="Unassembled WGS sequence"/>
</dbReference>
<keyword evidence="3" id="KW-1185">Reference proteome</keyword>
<comment type="caution">
    <text evidence="2">The sequence shown here is derived from an EMBL/GenBank/DDBJ whole genome shotgun (WGS) entry which is preliminary data.</text>
</comment>
<protein>
    <submittedName>
        <fullName evidence="2">DUF1641 domain-containing protein</fullName>
    </submittedName>
</protein>
<reference evidence="2 3" key="1">
    <citation type="submission" date="2022-06" db="EMBL/GenBank/DDBJ databases">
        <title>Halomicroarcula sp. a new haloarchaeum isolate from saline soil.</title>
        <authorList>
            <person name="Strakova D."/>
            <person name="Galisteo C."/>
            <person name="Sanchez-Porro C."/>
            <person name="Ventosa A."/>
        </authorList>
    </citation>
    <scope>NUCLEOTIDE SEQUENCE [LARGE SCALE GENOMIC DNA]</scope>
    <source>
        <strain evidence="2 3">S3CR25-11</strain>
    </source>
</reference>
<evidence type="ECO:0000313" key="3">
    <source>
        <dbReference type="Proteomes" id="UP001268864"/>
    </source>
</evidence>
<name>A0ABU2FJ07_9EURY</name>
<organism evidence="2 3">
    <name type="scientific">Haloarcula onubensis</name>
    <dbReference type="NCBI Taxonomy" id="2950539"/>
    <lineage>
        <taxon>Archaea</taxon>
        <taxon>Methanobacteriati</taxon>
        <taxon>Methanobacteriota</taxon>
        <taxon>Stenosarchaea group</taxon>
        <taxon>Halobacteria</taxon>
        <taxon>Halobacteriales</taxon>
        <taxon>Haloarculaceae</taxon>
        <taxon>Haloarcula</taxon>
    </lineage>
</organism>
<sequence>MAKPQQSYPTTATLGDHEDATDREGRAALEQALSEHGDELAALVGSSDELDDVLTTAILVAASADEDEVQYVTDSAANLVEAAEGLSTEGAASLATELGENADELGESLSTLVALQREGHVDDLATVATALTESLSPEEIDELSALLEESGADLVDALDLVLDLQREGDLEALVDTAQTLSALDLDPEAVDGINSLVGAVGDAQRESEPMGLLGAVSALRSADARAGLGYLVTVLRTLGRRVRRR</sequence>
<evidence type="ECO:0000256" key="1">
    <source>
        <dbReference type="SAM" id="MobiDB-lite"/>
    </source>
</evidence>
<dbReference type="EMBL" id="JAMQOS010000001">
    <property type="protein sequence ID" value="MDS0280738.1"/>
    <property type="molecule type" value="Genomic_DNA"/>
</dbReference>
<dbReference type="RefSeq" id="WP_310898582.1">
    <property type="nucleotide sequence ID" value="NZ_JAMQOS010000001.1"/>
</dbReference>
<evidence type="ECO:0000313" key="2">
    <source>
        <dbReference type="EMBL" id="MDS0280738.1"/>
    </source>
</evidence>
<gene>
    <name evidence="2" type="ORF">NDI86_01295</name>
</gene>
<accession>A0ABU2FJ07</accession>
<feature type="region of interest" description="Disordered" evidence="1">
    <location>
        <begin position="1"/>
        <end position="23"/>
    </location>
</feature>